<gene>
    <name evidence="3" type="ORF">FOMPIDRAFT_153303</name>
</gene>
<protein>
    <submittedName>
        <fullName evidence="3">Uncharacterized protein</fullName>
    </submittedName>
</protein>
<dbReference type="STRING" id="743788.S8E2X8"/>
<keyword evidence="1" id="KW-0175">Coiled coil</keyword>
<feature type="compositionally biased region" description="Basic and acidic residues" evidence="2">
    <location>
        <begin position="142"/>
        <end position="155"/>
    </location>
</feature>
<proteinExistence type="predicted"/>
<evidence type="ECO:0000256" key="2">
    <source>
        <dbReference type="SAM" id="MobiDB-lite"/>
    </source>
</evidence>
<feature type="coiled-coil region" evidence="1">
    <location>
        <begin position="365"/>
        <end position="403"/>
    </location>
</feature>
<dbReference type="Proteomes" id="UP000015241">
    <property type="component" value="Unassembled WGS sequence"/>
</dbReference>
<keyword evidence="4" id="KW-1185">Reference proteome</keyword>
<feature type="coiled-coil region" evidence="1">
    <location>
        <begin position="309"/>
        <end position="336"/>
    </location>
</feature>
<feature type="coiled-coil region" evidence="1">
    <location>
        <begin position="443"/>
        <end position="495"/>
    </location>
</feature>
<dbReference type="AlphaFoldDB" id="S8E2X8"/>
<accession>S8E2X8</accession>
<organism evidence="3 4">
    <name type="scientific">Fomitopsis schrenkii</name>
    <name type="common">Brown rot fungus</name>
    <dbReference type="NCBI Taxonomy" id="2126942"/>
    <lineage>
        <taxon>Eukaryota</taxon>
        <taxon>Fungi</taxon>
        <taxon>Dikarya</taxon>
        <taxon>Basidiomycota</taxon>
        <taxon>Agaricomycotina</taxon>
        <taxon>Agaricomycetes</taxon>
        <taxon>Polyporales</taxon>
        <taxon>Fomitopsis</taxon>
    </lineage>
</organism>
<evidence type="ECO:0000256" key="1">
    <source>
        <dbReference type="SAM" id="Coils"/>
    </source>
</evidence>
<dbReference type="HOGENOM" id="CLU_483149_0_0_1"/>
<dbReference type="InParanoid" id="S8E2X8"/>
<evidence type="ECO:0000313" key="4">
    <source>
        <dbReference type="Proteomes" id="UP000015241"/>
    </source>
</evidence>
<name>S8E2X8_FOMSC</name>
<feature type="compositionally biased region" description="Basic and acidic residues" evidence="2">
    <location>
        <begin position="182"/>
        <end position="202"/>
    </location>
</feature>
<dbReference type="EMBL" id="KE504156">
    <property type="protein sequence ID" value="EPS99516.1"/>
    <property type="molecule type" value="Genomic_DNA"/>
</dbReference>
<evidence type="ECO:0000313" key="3">
    <source>
        <dbReference type="EMBL" id="EPS99516.1"/>
    </source>
</evidence>
<reference evidence="3 4" key="1">
    <citation type="journal article" date="2012" name="Science">
        <title>The Paleozoic origin of enzymatic lignin decomposition reconstructed from 31 fungal genomes.</title>
        <authorList>
            <person name="Floudas D."/>
            <person name="Binder M."/>
            <person name="Riley R."/>
            <person name="Barry K."/>
            <person name="Blanchette R.A."/>
            <person name="Henrissat B."/>
            <person name="Martinez A.T."/>
            <person name="Otillar R."/>
            <person name="Spatafora J.W."/>
            <person name="Yadav J.S."/>
            <person name="Aerts A."/>
            <person name="Benoit I."/>
            <person name="Boyd A."/>
            <person name="Carlson A."/>
            <person name="Copeland A."/>
            <person name="Coutinho P.M."/>
            <person name="de Vries R.P."/>
            <person name="Ferreira P."/>
            <person name="Findley K."/>
            <person name="Foster B."/>
            <person name="Gaskell J."/>
            <person name="Glotzer D."/>
            <person name="Gorecki P."/>
            <person name="Heitman J."/>
            <person name="Hesse C."/>
            <person name="Hori C."/>
            <person name="Igarashi K."/>
            <person name="Jurgens J.A."/>
            <person name="Kallen N."/>
            <person name="Kersten P."/>
            <person name="Kohler A."/>
            <person name="Kuees U."/>
            <person name="Kumar T.K.A."/>
            <person name="Kuo A."/>
            <person name="LaButti K."/>
            <person name="Larrondo L.F."/>
            <person name="Lindquist E."/>
            <person name="Ling A."/>
            <person name="Lombard V."/>
            <person name="Lucas S."/>
            <person name="Lundell T."/>
            <person name="Martin R."/>
            <person name="McLaughlin D.J."/>
            <person name="Morgenstern I."/>
            <person name="Morin E."/>
            <person name="Murat C."/>
            <person name="Nagy L.G."/>
            <person name="Nolan M."/>
            <person name="Ohm R.A."/>
            <person name="Patyshakuliyeva A."/>
            <person name="Rokas A."/>
            <person name="Ruiz-Duenas F.J."/>
            <person name="Sabat G."/>
            <person name="Salamov A."/>
            <person name="Samejima M."/>
            <person name="Schmutz J."/>
            <person name="Slot J.C."/>
            <person name="St John F."/>
            <person name="Stenlid J."/>
            <person name="Sun H."/>
            <person name="Sun S."/>
            <person name="Syed K."/>
            <person name="Tsang A."/>
            <person name="Wiebenga A."/>
            <person name="Young D."/>
            <person name="Pisabarro A."/>
            <person name="Eastwood D.C."/>
            <person name="Martin F."/>
            <person name="Cullen D."/>
            <person name="Grigoriev I.V."/>
            <person name="Hibbett D.S."/>
        </authorList>
    </citation>
    <scope>NUCLEOTIDE SEQUENCE</scope>
    <source>
        <strain evidence="4">FP-58527</strain>
    </source>
</reference>
<feature type="region of interest" description="Disordered" evidence="2">
    <location>
        <begin position="95"/>
        <end position="252"/>
    </location>
</feature>
<sequence>MAIYTLDIQYGGEKARLAAWHNSPQHAERFVADDLRSLRLPGHYGRRGDADGRDICDALAALPHVGRACTRAEYQAFDRRLAGLDIVRLVATSSGTAPLSSPDAARRAGSARARPTLEERLATPKRPRSPPASARSGSPKRSRLDPAFTREKENRGGTPQGPRHGRTSRVLVPRARAIPGRIRTETRDGSAARRERSPENRDVLGAIDNRCGEAGTPAADTAKAYGPPRPVLSPGTSDAGASPSRPPESANAQIVIKQEPVDDRVLLGLGTMGAAHPAQSARGDGDAKPGLVDLLKSALDAGGASQARERKLEQDVARLRERVRACKAARRETQRELDAHSARKDMVAATSDRHREAFREETVRRECAEAAVRSAHAEVAVLRREQERLQAELSARAREAEDARQSAAAAAVRSREALIVEIEERECAERSVQEVNRTLVWTRFELQGQSSALREALEELRTQRERERTEASVQYDKLLADVTDLRSELQTTREKLFMAGSRADAAERTLQTTIQELSDEHEIALATSQAKICVLEKQLRVERAARQAQSRLLGATDSTMGGCR</sequence>